<dbReference type="Pfam" id="PF12695">
    <property type="entry name" value="Abhydrolase_5"/>
    <property type="match status" value="1"/>
</dbReference>
<organism evidence="3 4">
    <name type="scientific">Alkalihalophilus marmarensis DSM 21297</name>
    <dbReference type="NCBI Taxonomy" id="1188261"/>
    <lineage>
        <taxon>Bacteria</taxon>
        <taxon>Bacillati</taxon>
        <taxon>Bacillota</taxon>
        <taxon>Bacilli</taxon>
        <taxon>Bacillales</taxon>
        <taxon>Bacillaceae</taxon>
        <taxon>Alkalihalophilus</taxon>
    </lineage>
</organism>
<evidence type="ECO:0000313" key="3">
    <source>
        <dbReference type="EMBL" id="ERN53959.1"/>
    </source>
</evidence>
<protein>
    <recommendedName>
        <fullName evidence="2">Alpha/beta hydrolase fold-5 domain-containing protein</fullName>
    </recommendedName>
</protein>
<gene>
    <name evidence="3" type="ORF">A33I_09145</name>
</gene>
<dbReference type="InterPro" id="IPR029058">
    <property type="entry name" value="AB_hydrolase_fold"/>
</dbReference>
<keyword evidence="1" id="KW-0812">Transmembrane</keyword>
<feature type="domain" description="Alpha/beta hydrolase fold-5" evidence="2">
    <location>
        <begin position="67"/>
        <end position="231"/>
    </location>
</feature>
<evidence type="ECO:0000259" key="2">
    <source>
        <dbReference type="Pfam" id="PF12695"/>
    </source>
</evidence>
<reference evidence="3 4" key="1">
    <citation type="journal article" date="2013" name="Genome Announc.">
        <title>Genome Sequence of the Extreme Obligate Alkaliphile Bacillus marmarensis Strain DSM 21297.</title>
        <authorList>
            <person name="Wernick D.G."/>
            <person name="Choi K.Y."/>
            <person name="Tat C.A."/>
            <person name="Lafontaine Rivera J.G."/>
            <person name="Liao J.C."/>
        </authorList>
    </citation>
    <scope>NUCLEOTIDE SEQUENCE [LARGE SCALE GENOMIC DNA]</scope>
    <source>
        <strain evidence="3 4">DSM 21297</strain>
    </source>
</reference>
<dbReference type="GO" id="GO:0016787">
    <property type="term" value="F:hydrolase activity"/>
    <property type="evidence" value="ECO:0007669"/>
    <property type="project" value="InterPro"/>
</dbReference>
<accession>U6SQH1</accession>
<sequence>MKKILTKKTVLLAFITLSMLVILILSIFLIWTQITYSAIDSEQIHIEEMEDIEDGWSIYRAENADKGIILYPGAKVEPEAYAYLAQELSKQDITVAIPSVRLNLAIFDVSKANELIQNDTNIEWYIAGHSMGGAAAAMYADRNLDQVNGLILLGAYAASNDVLSESNLPVLSISGEVDGLSTPEKIKEYSSNIPKTTTFIEIPGGNHAYFGVYGSQSGDNEAKITVSEQQEIIIETIVNWLDTVHSSH</sequence>
<dbReference type="SUPFAM" id="SSF53474">
    <property type="entry name" value="alpha/beta-Hydrolases"/>
    <property type="match status" value="1"/>
</dbReference>
<evidence type="ECO:0000256" key="1">
    <source>
        <dbReference type="SAM" id="Phobius"/>
    </source>
</evidence>
<dbReference type="EMBL" id="ATAE01000011">
    <property type="protein sequence ID" value="ERN53959.1"/>
    <property type="molecule type" value="Genomic_DNA"/>
</dbReference>
<proteinExistence type="predicted"/>
<dbReference type="InterPro" id="IPR029059">
    <property type="entry name" value="AB_hydrolase_5"/>
</dbReference>
<keyword evidence="4" id="KW-1185">Reference proteome</keyword>
<evidence type="ECO:0000313" key="4">
    <source>
        <dbReference type="Proteomes" id="UP000017170"/>
    </source>
</evidence>
<keyword evidence="1" id="KW-1133">Transmembrane helix</keyword>
<comment type="caution">
    <text evidence="3">The sequence shown here is derived from an EMBL/GenBank/DDBJ whole genome shotgun (WGS) entry which is preliminary data.</text>
</comment>
<feature type="transmembrane region" description="Helical" evidence="1">
    <location>
        <begin position="12"/>
        <end position="31"/>
    </location>
</feature>
<dbReference type="Proteomes" id="UP000017170">
    <property type="component" value="Unassembled WGS sequence"/>
</dbReference>
<dbReference type="PATRIC" id="fig|1188261.3.peg.1215"/>
<dbReference type="Gene3D" id="3.40.50.1820">
    <property type="entry name" value="alpha/beta hydrolase"/>
    <property type="match status" value="1"/>
</dbReference>
<name>U6SQH1_9BACI</name>
<dbReference type="AlphaFoldDB" id="U6SQH1"/>
<keyword evidence="1" id="KW-0472">Membrane</keyword>